<dbReference type="Pfam" id="PF10145">
    <property type="entry name" value="PhageMin_Tail"/>
    <property type="match status" value="1"/>
</dbReference>
<protein>
    <submittedName>
        <fullName evidence="3">Phage tail tape measure protein, TP901 family</fullName>
    </submittedName>
</protein>
<dbReference type="STRING" id="168384.SAMN05660368_03633"/>
<dbReference type="SUPFAM" id="SSF48371">
    <property type="entry name" value="ARM repeat"/>
    <property type="match status" value="1"/>
</dbReference>
<keyword evidence="1" id="KW-1188">Viral release from host cell</keyword>
<evidence type="ECO:0000256" key="1">
    <source>
        <dbReference type="ARBA" id="ARBA00022612"/>
    </source>
</evidence>
<dbReference type="OrthoDB" id="2015953at2"/>
<dbReference type="eggNOG" id="COG5283">
    <property type="taxonomic scope" value="Bacteria"/>
</dbReference>
<dbReference type="EMBL" id="ACCL02000011">
    <property type="protein sequence ID" value="EET60351.1"/>
    <property type="molecule type" value="Genomic_DNA"/>
</dbReference>
<evidence type="ECO:0000313" key="4">
    <source>
        <dbReference type="Proteomes" id="UP000005561"/>
    </source>
</evidence>
<feature type="domain" description="Phage tail tape measure protein" evidence="2">
    <location>
        <begin position="94"/>
        <end position="293"/>
    </location>
</feature>
<accession>C6LFY7</accession>
<keyword evidence="4" id="KW-1185">Reference proteome</keyword>
<gene>
    <name evidence="3" type="ORF">BRYFOR_07547</name>
</gene>
<name>C6LFY7_9FIRM</name>
<evidence type="ECO:0000259" key="2">
    <source>
        <dbReference type="Pfam" id="PF10145"/>
    </source>
</evidence>
<dbReference type="AlphaFoldDB" id="C6LFY7"/>
<dbReference type="InterPro" id="IPR016024">
    <property type="entry name" value="ARM-type_fold"/>
</dbReference>
<dbReference type="Proteomes" id="UP000005561">
    <property type="component" value="Unassembled WGS sequence"/>
</dbReference>
<reference evidence="3" key="1">
    <citation type="submission" date="2009-07" db="EMBL/GenBank/DDBJ databases">
        <authorList>
            <person name="Weinstock G."/>
            <person name="Sodergren E."/>
            <person name="Clifton S."/>
            <person name="Fulton L."/>
            <person name="Fulton B."/>
            <person name="Courtney L."/>
            <person name="Fronick C."/>
            <person name="Harrison M."/>
            <person name="Strong C."/>
            <person name="Farmer C."/>
            <person name="Delahaunty K."/>
            <person name="Markovic C."/>
            <person name="Hall O."/>
            <person name="Minx P."/>
            <person name="Tomlinson C."/>
            <person name="Mitreva M."/>
            <person name="Nelson J."/>
            <person name="Hou S."/>
            <person name="Wollam A."/>
            <person name="Pepin K.H."/>
            <person name="Johnson M."/>
            <person name="Bhonagiri V."/>
            <person name="Nash W.E."/>
            <person name="Warren W."/>
            <person name="Chinwalla A."/>
            <person name="Mardis E.R."/>
            <person name="Wilson R.K."/>
        </authorList>
    </citation>
    <scope>NUCLEOTIDE SEQUENCE [LARGE SCALE GENOMIC DNA]</scope>
    <source>
        <strain evidence="3">DSM 14469</strain>
    </source>
</reference>
<comment type="caution">
    <text evidence="3">The sequence shown here is derived from an EMBL/GenBank/DDBJ whole genome shotgun (WGS) entry which is preliminary data.</text>
</comment>
<dbReference type="PANTHER" id="PTHR37813">
    <property type="entry name" value="FELS-2 PROPHAGE PROTEIN"/>
    <property type="match status" value="1"/>
</dbReference>
<proteinExistence type="predicted"/>
<dbReference type="eggNOG" id="COG5412">
    <property type="taxonomic scope" value="Bacteria"/>
</dbReference>
<dbReference type="NCBIfam" id="TIGR01760">
    <property type="entry name" value="tape_meas_TP901"/>
    <property type="match status" value="1"/>
</dbReference>
<organism evidence="3 4">
    <name type="scientific">Marvinbryantia formatexigens DSM 14469</name>
    <dbReference type="NCBI Taxonomy" id="478749"/>
    <lineage>
        <taxon>Bacteria</taxon>
        <taxon>Bacillati</taxon>
        <taxon>Bacillota</taxon>
        <taxon>Clostridia</taxon>
        <taxon>Lachnospirales</taxon>
        <taxon>Lachnospiraceae</taxon>
        <taxon>Marvinbryantia</taxon>
    </lineage>
</organism>
<sequence length="1105" mass="111786">MASSGKELELAIKIAGKVESSFTGALSAAAKEITSLTKTMTAATTAAAAAVGAIAVAAVNVGKEFESAMSQVQATMLIDTSTEEGAAAYATLEEAARECGRSTAFSATEAAEALNYLALAGYDADKAATALPTVLRLAGAGAMDLAAASDMVTDSMSALQIEATEENLNSFADQMAQTASKANTSVAQLGEAILTVGATGANLAGGTTELNTALGILADNGLKGAEGGTHLRNVILSLQSPTDKAAEALNNMGISVYDAKGNMRGLSDIFGDLNTAMASMTQAEKDNVIGTIFNKTDLTSANALLANCTDRWDELSVAIENSAGACEDMYGIQLDNLDGDIKILQSGLADLGISIYQDLNGPLRSMTQLATSMVGELSAAYSEGGLEGMVGAIGGCLSQAVDVIAGYVPQVVSMGVNLISSFVQGIADNAGALADVGAQALTVFIDGLFSLVPQVLLAGIDIVTEIVSGITSQLPTLVENGTQAITNFVNGITQRLPIIISTALTLVQTLVSSIGTNAPMLISAAVQLIGNLATGLVSMLPRLLQMGIQLILSLAQGILSNLPLVLQIGAQIIVSLVNGLVSMLPMIIQGGIQLIVSLLQGIIQNLPVIMQAAVQIVMALITGLFSAIPQLVAGMAQLLDAIIDTILSTDWLQIGKDMIAGIADGFISGFTKLVDNVKGLWSDFTGWLFGEGDNAAAAASGEGVATSYASGITSNSEAATAAANSMIASSFSATDYSAATASGTAGANAYTTGLTDGLAGYTFDTSSIGLDTSALTANLNTTGTESGSAFMTSLDSSIGAYTFDASSIGIDTSALTTNLQAAGMAGGEALTSGLTTSLAGVSVDTSGLVIDTTGLTTGFTTAGTAGAMALSTGISNNAATVTAAATTLATEVNTSLDAGWSTARSSAESAMSNLAATVTSKAQAAAQAVKSAFENMTITIPRPRIPVISVSTSSVSYGEGGNVSVPHFSVSWNALGGIFGEPTILNTANNGLQGVGEAGPEAVLPLDTLWSKMKSILSDAIKQSSGGGIIEALLQRLQGIGNGGGGGGFGPELAGAGGPNITYAPVYHLHGSATKEDAVQAEKMSQTEFNKMMKQWKRENDRTMF</sequence>
<evidence type="ECO:0000313" key="3">
    <source>
        <dbReference type="EMBL" id="EET60351.1"/>
    </source>
</evidence>
<dbReference type="PANTHER" id="PTHR37813:SF1">
    <property type="entry name" value="FELS-2 PROPHAGE PROTEIN"/>
    <property type="match status" value="1"/>
</dbReference>
<dbReference type="InterPro" id="IPR010090">
    <property type="entry name" value="Phage_tape_meas"/>
</dbReference>
<dbReference type="RefSeq" id="WP_006862331.1">
    <property type="nucleotide sequence ID" value="NZ_ACCL02000011.1"/>
</dbReference>